<dbReference type="Pfam" id="PF00067">
    <property type="entry name" value="p450"/>
    <property type="match status" value="1"/>
</dbReference>
<reference evidence="8 9" key="1">
    <citation type="journal article" date="2020" name="ISME J.">
        <title>Uncovering the hidden diversity of litter-decomposition mechanisms in mushroom-forming fungi.</title>
        <authorList>
            <person name="Floudas D."/>
            <person name="Bentzer J."/>
            <person name="Ahren D."/>
            <person name="Johansson T."/>
            <person name="Persson P."/>
            <person name="Tunlid A."/>
        </authorList>
    </citation>
    <scope>NUCLEOTIDE SEQUENCE [LARGE SCALE GENOMIC DNA]</scope>
    <source>
        <strain evidence="8 9">CBS 661.87</strain>
    </source>
</reference>
<dbReference type="InterPro" id="IPR002403">
    <property type="entry name" value="Cyt_P450_E_grp-IV"/>
</dbReference>
<keyword evidence="4 6" id="KW-0479">Metal-binding</keyword>
<organism evidence="8 9">
    <name type="scientific">Tricholomella constricta</name>
    <dbReference type="NCBI Taxonomy" id="117010"/>
    <lineage>
        <taxon>Eukaryota</taxon>
        <taxon>Fungi</taxon>
        <taxon>Dikarya</taxon>
        <taxon>Basidiomycota</taxon>
        <taxon>Agaricomycotina</taxon>
        <taxon>Agaricomycetes</taxon>
        <taxon>Agaricomycetidae</taxon>
        <taxon>Agaricales</taxon>
        <taxon>Tricholomatineae</taxon>
        <taxon>Lyophyllaceae</taxon>
        <taxon>Tricholomella</taxon>
    </lineage>
</organism>
<evidence type="ECO:0000313" key="8">
    <source>
        <dbReference type="EMBL" id="KAF5378883.1"/>
    </source>
</evidence>
<accession>A0A8H5H8V5</accession>
<dbReference type="PANTHER" id="PTHR24304:SF2">
    <property type="entry name" value="24-HYDROXYCHOLESTEROL 7-ALPHA-HYDROXYLASE"/>
    <property type="match status" value="1"/>
</dbReference>
<dbReference type="SUPFAM" id="SSF48264">
    <property type="entry name" value="Cytochrome P450"/>
    <property type="match status" value="1"/>
</dbReference>
<dbReference type="InterPro" id="IPR036396">
    <property type="entry name" value="Cyt_P450_sf"/>
</dbReference>
<evidence type="ECO:0000256" key="5">
    <source>
        <dbReference type="ARBA" id="ARBA00023004"/>
    </source>
</evidence>
<evidence type="ECO:0000256" key="2">
    <source>
        <dbReference type="ARBA" id="ARBA00010617"/>
    </source>
</evidence>
<dbReference type="PRINTS" id="PR00465">
    <property type="entry name" value="EP450IV"/>
</dbReference>
<dbReference type="CDD" id="cd00302">
    <property type="entry name" value="cytochrome_P450"/>
    <property type="match status" value="1"/>
</dbReference>
<evidence type="ECO:0008006" key="10">
    <source>
        <dbReference type="Google" id="ProtNLM"/>
    </source>
</evidence>
<evidence type="ECO:0000256" key="6">
    <source>
        <dbReference type="PIRSR" id="PIRSR602403-1"/>
    </source>
</evidence>
<evidence type="ECO:0000256" key="1">
    <source>
        <dbReference type="ARBA" id="ARBA00001971"/>
    </source>
</evidence>
<keyword evidence="3 6" id="KW-0349">Heme</keyword>
<comment type="similarity">
    <text evidence="2 7">Belongs to the cytochrome P450 family.</text>
</comment>
<keyword evidence="7" id="KW-0503">Monooxygenase</keyword>
<gene>
    <name evidence="8" type="ORF">D9615_006980</name>
</gene>
<proteinExistence type="inferred from homology"/>
<evidence type="ECO:0000256" key="7">
    <source>
        <dbReference type="RuleBase" id="RU000461"/>
    </source>
</evidence>
<dbReference type="InterPro" id="IPR050529">
    <property type="entry name" value="CYP450_sterol_14alpha_dmase"/>
</dbReference>
<dbReference type="InterPro" id="IPR017972">
    <property type="entry name" value="Cyt_P450_CS"/>
</dbReference>
<dbReference type="PANTHER" id="PTHR24304">
    <property type="entry name" value="CYTOCHROME P450 FAMILY 7"/>
    <property type="match status" value="1"/>
</dbReference>
<dbReference type="GO" id="GO:0016705">
    <property type="term" value="F:oxidoreductase activity, acting on paired donors, with incorporation or reduction of molecular oxygen"/>
    <property type="evidence" value="ECO:0007669"/>
    <property type="project" value="InterPro"/>
</dbReference>
<keyword evidence="7" id="KW-0560">Oxidoreductase</keyword>
<dbReference type="GO" id="GO:0020037">
    <property type="term" value="F:heme binding"/>
    <property type="evidence" value="ECO:0007669"/>
    <property type="project" value="InterPro"/>
</dbReference>
<feature type="binding site" description="axial binding residue" evidence="6">
    <location>
        <position position="146"/>
    </location>
    <ligand>
        <name>heme</name>
        <dbReference type="ChEBI" id="CHEBI:30413"/>
    </ligand>
    <ligandPart>
        <name>Fe</name>
        <dbReference type="ChEBI" id="CHEBI:18248"/>
    </ligandPart>
</feature>
<evidence type="ECO:0000256" key="3">
    <source>
        <dbReference type="ARBA" id="ARBA00022617"/>
    </source>
</evidence>
<keyword evidence="5 6" id="KW-0408">Iron</keyword>
<comment type="cofactor">
    <cofactor evidence="1 6">
        <name>heme</name>
        <dbReference type="ChEBI" id="CHEBI:30413"/>
    </cofactor>
</comment>
<dbReference type="PROSITE" id="PS00086">
    <property type="entry name" value="CYTOCHROME_P450"/>
    <property type="match status" value="1"/>
</dbReference>
<sequence>MNICWNLIYLGIYSEWKNKVTFEVESLLSNHTNTSPTEPLHKRLSEIPLDAWENEMPALDGVIRETLRLTMSSTAMRRNLQKDILLVGGILRKGDFMAYSMADVHEDPAVYPNPQKFDPERYRQGREEDRKVAFGHLGWGAGRHVCPGSRVAKVEMKAIIALMLLDFEYDVVDARDHVLSKPPAIDKNHYLQGRPAAEPCYIRYRKIDATSL</sequence>
<protein>
    <recommendedName>
        <fullName evidence="10">Cytochrome P450</fullName>
    </recommendedName>
</protein>
<comment type="caution">
    <text evidence="8">The sequence shown here is derived from an EMBL/GenBank/DDBJ whole genome shotgun (WGS) entry which is preliminary data.</text>
</comment>
<dbReference type="AlphaFoldDB" id="A0A8H5H8V5"/>
<dbReference type="EMBL" id="JAACJP010000018">
    <property type="protein sequence ID" value="KAF5378883.1"/>
    <property type="molecule type" value="Genomic_DNA"/>
</dbReference>
<dbReference type="OrthoDB" id="1055148at2759"/>
<evidence type="ECO:0000256" key="4">
    <source>
        <dbReference type="ARBA" id="ARBA00022723"/>
    </source>
</evidence>
<dbReference type="InterPro" id="IPR001128">
    <property type="entry name" value="Cyt_P450"/>
</dbReference>
<evidence type="ECO:0000313" key="9">
    <source>
        <dbReference type="Proteomes" id="UP000565441"/>
    </source>
</evidence>
<dbReference type="GO" id="GO:0005506">
    <property type="term" value="F:iron ion binding"/>
    <property type="evidence" value="ECO:0007669"/>
    <property type="project" value="InterPro"/>
</dbReference>
<name>A0A8H5H8V5_9AGAR</name>
<dbReference type="Gene3D" id="1.10.630.10">
    <property type="entry name" value="Cytochrome P450"/>
    <property type="match status" value="1"/>
</dbReference>
<dbReference type="Proteomes" id="UP000565441">
    <property type="component" value="Unassembled WGS sequence"/>
</dbReference>
<dbReference type="GO" id="GO:0004497">
    <property type="term" value="F:monooxygenase activity"/>
    <property type="evidence" value="ECO:0007669"/>
    <property type="project" value="UniProtKB-KW"/>
</dbReference>
<keyword evidence="9" id="KW-1185">Reference proteome</keyword>